<evidence type="ECO:0000256" key="1">
    <source>
        <dbReference type="ARBA" id="ARBA00001957"/>
    </source>
</evidence>
<dbReference type="FunFam" id="3.40.50.12780:FF:000012">
    <property type="entry name" value="Non-ribosomal peptide synthetase"/>
    <property type="match status" value="2"/>
</dbReference>
<comment type="caution">
    <text evidence="6">The sequence shown here is derived from an EMBL/GenBank/DDBJ whole genome shotgun (WGS) entry which is preliminary data.</text>
</comment>
<gene>
    <name evidence="6" type="ORF">BLA24_05275</name>
</gene>
<keyword evidence="7" id="KW-1185">Reference proteome</keyword>
<dbReference type="InterPro" id="IPR009081">
    <property type="entry name" value="PP-bd_ACP"/>
</dbReference>
<evidence type="ECO:0000256" key="4">
    <source>
        <dbReference type="ARBA" id="ARBA00022553"/>
    </source>
</evidence>
<dbReference type="FunFam" id="3.40.50.980:FF:000001">
    <property type="entry name" value="Non-ribosomal peptide synthetase"/>
    <property type="match status" value="4"/>
</dbReference>
<dbReference type="PROSITE" id="PS50075">
    <property type="entry name" value="CARRIER"/>
    <property type="match status" value="4"/>
</dbReference>
<dbReference type="InterPro" id="IPR010071">
    <property type="entry name" value="AA_adenyl_dom"/>
</dbReference>
<dbReference type="Pfam" id="PF00501">
    <property type="entry name" value="AMP-binding"/>
    <property type="match status" value="4"/>
</dbReference>
<evidence type="ECO:0000313" key="7">
    <source>
        <dbReference type="Proteomes" id="UP000222531"/>
    </source>
</evidence>
<dbReference type="FunFam" id="3.30.300.30:FF:000010">
    <property type="entry name" value="Enterobactin synthetase component F"/>
    <property type="match status" value="3"/>
</dbReference>
<comment type="cofactor">
    <cofactor evidence="1">
        <name>pantetheine 4'-phosphate</name>
        <dbReference type="ChEBI" id="CHEBI:47942"/>
    </cofactor>
</comment>
<dbReference type="PANTHER" id="PTHR45527">
    <property type="entry name" value="NONRIBOSOMAL PEPTIDE SYNTHETASE"/>
    <property type="match status" value="1"/>
</dbReference>
<dbReference type="InterPro" id="IPR045851">
    <property type="entry name" value="AMP-bd_C_sf"/>
</dbReference>
<dbReference type="GO" id="GO:0043041">
    <property type="term" value="P:amino acid activation for nonribosomal peptide biosynthetic process"/>
    <property type="evidence" value="ECO:0007669"/>
    <property type="project" value="TreeGrafter"/>
</dbReference>
<dbReference type="InterPro" id="IPR000873">
    <property type="entry name" value="AMP-dep_synth/lig_dom"/>
</dbReference>
<evidence type="ECO:0000256" key="2">
    <source>
        <dbReference type="ARBA" id="ARBA00006432"/>
    </source>
</evidence>
<dbReference type="SUPFAM" id="SSF56801">
    <property type="entry name" value="Acetyl-CoA synthetase-like"/>
    <property type="match status" value="5"/>
</dbReference>
<feature type="domain" description="Carrier" evidence="5">
    <location>
        <begin position="2813"/>
        <end position="2887"/>
    </location>
</feature>
<dbReference type="Pfam" id="PF13193">
    <property type="entry name" value="AMP-binding_C"/>
    <property type="match status" value="4"/>
</dbReference>
<evidence type="ECO:0000259" key="5">
    <source>
        <dbReference type="PROSITE" id="PS50075"/>
    </source>
</evidence>
<comment type="similarity">
    <text evidence="2">Belongs to the ATP-dependent AMP-binding enzyme family.</text>
</comment>
<dbReference type="GO" id="GO:0008610">
    <property type="term" value="P:lipid biosynthetic process"/>
    <property type="evidence" value="ECO:0007669"/>
    <property type="project" value="UniProtKB-ARBA"/>
</dbReference>
<dbReference type="Gene3D" id="3.30.559.30">
    <property type="entry name" value="Nonribosomal peptide synthetase, condensation domain"/>
    <property type="match status" value="5"/>
</dbReference>
<dbReference type="EMBL" id="NHZO01000070">
    <property type="protein sequence ID" value="PHQ52958.1"/>
    <property type="molecule type" value="Genomic_DNA"/>
</dbReference>
<evidence type="ECO:0000313" key="6">
    <source>
        <dbReference type="EMBL" id="PHQ52958.1"/>
    </source>
</evidence>
<keyword evidence="4" id="KW-0597">Phosphoprotein</keyword>
<dbReference type="PANTHER" id="PTHR45527:SF1">
    <property type="entry name" value="FATTY ACID SYNTHASE"/>
    <property type="match status" value="1"/>
</dbReference>
<dbReference type="FunFam" id="1.10.1200.10:FF:000016">
    <property type="entry name" value="Non-ribosomal peptide synthase"/>
    <property type="match status" value="3"/>
</dbReference>
<protein>
    <recommendedName>
        <fullName evidence="5">Carrier domain-containing protein</fullName>
    </recommendedName>
</protein>
<dbReference type="InterPro" id="IPR042099">
    <property type="entry name" value="ANL_N_sf"/>
</dbReference>
<proteinExistence type="inferred from homology"/>
<dbReference type="Gene3D" id="3.30.300.30">
    <property type="match status" value="4"/>
</dbReference>
<dbReference type="SUPFAM" id="SSF47336">
    <property type="entry name" value="ACP-like"/>
    <property type="match status" value="4"/>
</dbReference>
<dbReference type="Gene3D" id="3.30.559.10">
    <property type="entry name" value="Chloramphenicol acetyltransferase-like domain"/>
    <property type="match status" value="5"/>
</dbReference>
<dbReference type="PROSITE" id="PS00012">
    <property type="entry name" value="PHOSPHOPANTETHEINE"/>
    <property type="match status" value="1"/>
</dbReference>
<keyword evidence="3" id="KW-0596">Phosphopantetheine</keyword>
<dbReference type="FunFam" id="3.30.559.10:FF:000012">
    <property type="entry name" value="Non-ribosomal peptide synthetase"/>
    <property type="match status" value="3"/>
</dbReference>
<dbReference type="CDD" id="cd05930">
    <property type="entry name" value="A_NRPS"/>
    <property type="match status" value="3"/>
</dbReference>
<dbReference type="Pfam" id="PF00550">
    <property type="entry name" value="PP-binding"/>
    <property type="match status" value="4"/>
</dbReference>
<dbReference type="Gene3D" id="2.30.38.10">
    <property type="entry name" value="Luciferase, Domain 3"/>
    <property type="match status" value="2"/>
</dbReference>
<dbReference type="InterPro" id="IPR023213">
    <property type="entry name" value="CAT-like_dom_sf"/>
</dbReference>
<name>A0A2G1XNZ4_STRCJ</name>
<dbReference type="InterPro" id="IPR006162">
    <property type="entry name" value="Ppantetheine_attach_site"/>
</dbReference>
<dbReference type="InterPro" id="IPR036736">
    <property type="entry name" value="ACP-like_sf"/>
</dbReference>
<evidence type="ECO:0000256" key="3">
    <source>
        <dbReference type="ARBA" id="ARBA00022450"/>
    </source>
</evidence>
<dbReference type="Gene3D" id="3.40.50.12780">
    <property type="entry name" value="N-terminal domain of ligase-like"/>
    <property type="match status" value="2"/>
</dbReference>
<dbReference type="NCBIfam" id="NF003417">
    <property type="entry name" value="PRK04813.1"/>
    <property type="match status" value="5"/>
</dbReference>
<dbReference type="Gene3D" id="3.40.50.980">
    <property type="match status" value="6"/>
</dbReference>
<dbReference type="InterPro" id="IPR001242">
    <property type="entry name" value="Condensation_dom"/>
</dbReference>
<dbReference type="GO" id="GO:0072330">
    <property type="term" value="P:monocarboxylic acid biosynthetic process"/>
    <property type="evidence" value="ECO:0007669"/>
    <property type="project" value="UniProtKB-ARBA"/>
</dbReference>
<dbReference type="NCBIfam" id="TIGR01733">
    <property type="entry name" value="AA-adenyl-dom"/>
    <property type="match status" value="3"/>
</dbReference>
<dbReference type="GO" id="GO:0031177">
    <property type="term" value="F:phosphopantetheine binding"/>
    <property type="evidence" value="ECO:0007669"/>
    <property type="project" value="InterPro"/>
</dbReference>
<dbReference type="PROSITE" id="PS00455">
    <property type="entry name" value="AMP_BINDING"/>
    <property type="match status" value="4"/>
</dbReference>
<dbReference type="CDD" id="cd19540">
    <property type="entry name" value="LCL_NRPS-like"/>
    <property type="match status" value="3"/>
</dbReference>
<dbReference type="GO" id="GO:0003824">
    <property type="term" value="F:catalytic activity"/>
    <property type="evidence" value="ECO:0007669"/>
    <property type="project" value="InterPro"/>
</dbReference>
<organism evidence="6 7">
    <name type="scientific">Streptomyces cinnamoneus</name>
    <name type="common">Streptoverticillium cinnamoneum</name>
    <dbReference type="NCBI Taxonomy" id="53446"/>
    <lineage>
        <taxon>Bacteria</taxon>
        <taxon>Bacillati</taxon>
        <taxon>Actinomycetota</taxon>
        <taxon>Actinomycetes</taxon>
        <taxon>Kitasatosporales</taxon>
        <taxon>Streptomycetaceae</taxon>
        <taxon>Streptomyces</taxon>
        <taxon>Streptomyces cinnamoneus group</taxon>
    </lineage>
</organism>
<dbReference type="InterPro" id="IPR025110">
    <property type="entry name" value="AMP-bd_C"/>
</dbReference>
<feature type="domain" description="Carrier" evidence="5">
    <location>
        <begin position="1742"/>
        <end position="1817"/>
    </location>
</feature>
<dbReference type="FunFam" id="2.30.38.10:FF:000001">
    <property type="entry name" value="Non-ribosomal peptide synthetase PvdI"/>
    <property type="match status" value="2"/>
</dbReference>
<dbReference type="GO" id="GO:0005829">
    <property type="term" value="C:cytosol"/>
    <property type="evidence" value="ECO:0007669"/>
    <property type="project" value="TreeGrafter"/>
</dbReference>
<dbReference type="SUPFAM" id="SSF52777">
    <property type="entry name" value="CoA-dependent acyltransferases"/>
    <property type="match status" value="10"/>
</dbReference>
<reference evidence="6 7" key="1">
    <citation type="journal article" date="2017" name="Biochemistry">
        <title>Identification of the Biosynthetic Pathway for the Antibiotic Bicyclomycin.</title>
        <authorList>
            <person name="Patteson J."/>
            <person name="Cai W."/>
            <person name="Johnson R.A."/>
            <person name="Santa Maria K."/>
            <person name="Li B."/>
        </authorList>
    </citation>
    <scope>NUCLEOTIDE SEQUENCE [LARGE SCALE GENOMIC DNA]</scope>
    <source>
        <strain evidence="6 7">ATCC 21532</strain>
    </source>
</reference>
<dbReference type="GO" id="GO:0017000">
    <property type="term" value="P:antibiotic biosynthetic process"/>
    <property type="evidence" value="ECO:0007669"/>
    <property type="project" value="UniProtKB-ARBA"/>
</dbReference>
<dbReference type="GO" id="GO:0044550">
    <property type="term" value="P:secondary metabolite biosynthetic process"/>
    <property type="evidence" value="ECO:0007669"/>
    <property type="project" value="UniProtKB-ARBA"/>
</dbReference>
<dbReference type="Gene3D" id="1.10.1200.10">
    <property type="entry name" value="ACP-like"/>
    <property type="match status" value="4"/>
</dbReference>
<dbReference type="InterPro" id="IPR020806">
    <property type="entry name" value="PKS_PP-bd"/>
</dbReference>
<feature type="domain" description="Carrier" evidence="5">
    <location>
        <begin position="3887"/>
        <end position="3962"/>
    </location>
</feature>
<dbReference type="Pfam" id="PF00668">
    <property type="entry name" value="Condensation"/>
    <property type="match status" value="5"/>
</dbReference>
<accession>A0A2G1XNZ4</accession>
<feature type="domain" description="Carrier" evidence="5">
    <location>
        <begin position="982"/>
        <end position="1056"/>
    </location>
</feature>
<sequence length="4811" mass="508130">MIPLSFAQRRLWFLGQLEGPSATYNIPLVLRLSGELDRDALAAALGDVVARHEVLRTIFPMADGEPHQRVLPVEEAGFELSVTEVAAEELADAVRRATEYAFDFAVEIPVRAWLFAVAPDEHVLVLLLHHIAGDGWSVGPLARDVSVAYTARRSGDEPRWSPLPVQYADYALWQRELLGDETDPDSVLSEQVAYWRRTLAGAPQELELPFDRPRPTQASYQGHAVGLSLSADTHRRLAELAREHGATLFMVLHAGMAALLSRLGAGTDIPIGSVIAGRTDEALDELVGCFVNTVVIRSDLSGDPTFTEILSRVRETALDAFGHQDVPFEKLVEDLAPARSLARHPLFQVMVTAQSADLVSGTGGGSALLLPGLRAEMLPRVHDMGEFDLDLGLAEAFDEEGRPAGLQGMLIGAADLFTADTVERLAGWVVRVLETMAEAPRTRLSAVGVLSEAERRRVLVEWNDSAREAPAVTVPELFAAQVARTPGAVAVVCGGREVSYGELDERANRLARVLIGRGVGPESVVGVVLGRSPELLVAILAVLKAGGAYLSVDAGLPVERVGFVLGDAAPVVVLTDQASAGVVRAGGAVPVVVMDDPGVSGELLGLSGAPVGHEDRLGVLSAGHPAYVLYTSGSTGRPKGVVISHGGFANLSLSHDRFGVGPGCRVAQFASAGFDMFCEEWLLALLSGSALVVVPPDQRVGADFARFLREQGVTHATLPPSVVATIPEGGLDPAFVLDVGGEACTPELVQRWTADGRTMFNSYGPTETTVNTAVWQCRSDAVTDGGAVPVGRPIANTRVYVLDDSLHPVPPGVMGDLYATGTGLARGYLGRPGLTGERFVACPFEPGQRMYRTGDRVRWSPDGDLVFAGRADDQVKIRGFRIEPGEVEAVLGAHPGVDQAAVVVREDVPGEKRLVGYVVPAGAGIGDLGESARGLAAERLPSYMVPSAVMVLDALPLTVNGKLDRKALPAPDFTGAVGPGRPPANPREELLCRAFAEVLSVPAVGVEDDFFALGGHSLLVVSLVEWLRERGVSVSVRALFATPTPAGLAAVAGPGQVVVPPNRIPIGTSEITPEMLPLVELTEAEIARVVAAVPGGAANVADVYPLAPLQEGMFFHHLMSDREGGDVYATPTVVEFATRERLDEFVAALRWVVDRHDIYRTAILWEGLREPVQVVVREAELPVEEVVLDADGGDPAEQLQAADGSRMDLGRAPLMTVRVAAEPGTAEGRWLALVRIHHLVQDHTALDVLLGELRAFLSGTTDELPEPLPFREFVAQARLGVAPAAHERYFAGLLGDVEETTAPFGLFDVHSDGSEVTQAHLPVEDALAGRLREVARSLGVSPATVFHLAWARVLATVSGRDDVVFGTVLFGRMNAGAGADRVPGLFINTLPVRVRVKGQSVGEALAGMRGQLADLMVHEHAPLTVAQSASGLPGGTPLFTSLFNYRHNQDAPREQSTALRGMSVLSYRDLSNYPLTVSIDVGETDFAITVDATTPADPRHVCTLLHTALGNLVTALEEDGVTPLAAVDVLDAATVRRLVEEWSTRAWPTPRRRDDAAATTGTRAFVLDETLRPVPVGVVGDLYVTARRGTTALPCPFAADPDERMYRTGDRVRWTADGRLEHLGRAGEQLRLGGFRVEPGEIEAVLAAHPRVARAAVAVREDAAGGERLVAYLEAAGQGAHTDGGGLADALRGYAVGRLPQHLQPADIVLIDALPSTTDGHLDRAALPALDHATAARPAGRAPANAVEEILCAEFATVLGLDHVGVDDNYFLLGGQSLSATRLVSRLRSVLGVEVPLRALFECPTPSGLAARLVQAEPGRVALGAGVRPERVPLSFAQRRLWFIGQLEGPSATYNIPLALRLSGGLDRDALVAALGDVVGRHEVLRTVFPVVDGEPCQRVLSVGEAGFAVEVAEVAEEALTEAVDRASRHAFDLSGEVPVRAWLFAVAPDEHVLVLVLHHIAGDGWSMGPLARDVSVAYAARCAGGEPGWSALPVQYADYALWQRELLGDEGDPESVISRQVAYWREALAGAPEELELPVDRPRPAESSHRGYVARVDVPADVHQALLRMARAEGVTLFMVVQAALAVLLSKVGAGVDVPIGASVAGRTDQALEGLVGFFVNTLVMRTELSGDPSLAEVLGRVRETSLAAYERQDVPFEKLVEELAPVRSLARHPLFQVMLTVQNTGSVVGGEGSALLPGVRSEPLSAEVGAAKFDLDVNLSESFAPDGTPGGLHGGLTVSADLFDAVAAERFAGWFTRMLTTLVDAPSTRLSEVDVSDPEERRQLLAHGNDTATPVPDLLVPELFAAQVARTPDAVAVVCGDVRLSYRELDGRADALAGVLRAAGVGLESVVGLCLPRGVEMVAAVLGVWKAGGAYVPVDAEYPVERVAFMLTDSGASVLVGTREVLAGLRDAVPSGVSTVAVDDAEVQPAPPEALPPVVWRGGGLAYVVYTSGSSGLPKGVAVTHGGLANYVAVVPGRVGFGGVGVRYALLQPQVTDLGNTVVFASLVSGGVLHVLDAQAVTDPGVVAAYVAEHEIDCVKVVPSHLAALGAVGGLAGLVPARSLVLGGESARSSWVGELLEAAGDVAVFNHYGPTEATVGVVAGRLDAATVAGGVVPIGAPLGNSCAYVLDEWLRPVPVGVVGELYVCGVQLARGYVGRARLTAERFVACPFVSGQRMYRTGDRARWTADGRLVFAGRADDQVKIRGFRVEPAEIENVLTAHPAVAQAAVTVREDIPNDKRLVAYLVLSDGVSADDLAEVARRWSGERLPQHMVPAAFVVLDVLPLTGNGKLDRGALPAPDFAGVAGGGRAPADAQEELLCQAFADILGLPAVGVEDDFFALGGHSLLAVSLVERLRARGVAVSVRALFATPTPAGLAAVAGPRPVEVPPNLIPPGAEEITPGMLPLVGLTEAELACVVATVPGGAANIADVYPLAPLQEGVFFHHLMADQDRGVYVSPTVARFDARERLDEFLQALQWVVNRHDIYRTAVMWEGLREPVQVVSRHVELPVEEVVLAPDGPQPADQLLAAAGSWMAVDRAPLLTVHVAAEPGTAGRWLALVRIHHLVQDHTAMEVLLGELRAFLSGKAADLPEPVPFREFVAQARLGVSRDEHERHFAELLGDVTETTAPYGLLDVYHDGTDVIEARLPVEGQLATRVREAARSRGLSPATVFHLAWARVLASVSGRDDVVFGTVLFGRMNAGTGADRVPGLFINTLPVRVRVGGQSVGDALTGLRGQLADLLAHEHAPLSLAQAASGIVGGSPLFTSMFNYRYSQPAVREPGTAPADAFAGISELMSRQRTTYPMAVSVDDAGDWFLLTVETLPPADPDRVCAMLRTSLDRLVAALEEAPETPLGAVDVLDAAETLRLVETWNATERPLPPATVPELIAAQAGRTPGAAAVVCDGNEVSYAELDARANQLSRYLRDAGVGPESVVGLCLPRGVDMIVALLGVWKAGAAYVPLDAAYPVERLEFVLADSGAALVLGHRGLVRRLTANHVVCLDDPRVLEEVAERSDRPLPMASGPEHLAYVIYTSGSTGLAKGVAARHGGLLNMALALGPVLGAAPGVRVLQFASFSFDASVLDVAATLAAGGTLVVATSAERTDTALLTRMVRETGVTSASVVPSLLATLDPADLAGVSTMLVGAEPISTPQAEAWSAGRRLVNTYGPTEATVMVTAGRVEPGGRREVPMGSPVANSKVFVLDGALRPAPVGVVGDLYVAGAQLTRGYAGRPGLTAERFVACPYEPGGLRMYRTGDRARWGADGQLVFAGRADDQVKIRGFRVEPGEVEAVLTAHPGVGQAAVVAREDVPGDKGLVAYLVPARQEVDGLVEAVRAQVAERLPSYMVPAAFVVLEALPLTVNGKVDRRALPAPDFAEVAGAGGRVPADAREELLCLAFAEVLGLPVVGADDDFFALGGHSLLATRLVSRVRAVLGVEVSLRTLFDNPTPARLAARVIHAAPGRVALGAGVRPERVPLSFAQRRLWFIGQLEGPSATYNIPLALRLSGGLDRDALVAALEDVVGRHEVLRTVFPVADGEPCQRVLSVGEAGFAVEVVEMAEEALTEAVERAARRPFDLSGEIPVRASLFAVAPDEHVLVLVIHHIAGDGWSMGPLARDVSTAYAARREGRQPQWTDLPVQYADYALWQRTLIGDETDPESILSQQLAYWREALSGAPQELDLPADRPRPAQAGYRGHTVPVEVPADVHRQLLAVARAEGVTLFMVVQAALAVLLSKVGAGVDVPIGASVAGRTDQALEGLVGFFVNTLVMRTELSGDPSFAEVLGRVRETSLAAYERQDVPFEKLVEELAPVRSLARHPLFQVMLTVQNTGSVVGGEGSALLPGVRSEPLSAEVGAAKFDLDVNLSESFAPDGTPDGLHGALVASTDLFDRATAARISDWLVRVLSTVVEAPDTRLSALEVLTPPERQRVLEEWNDTALEAPAVTVPELFAAQVARTPDAVAVVCGDVRLSYRELDGRADALAGVLRAAGVGLESVVGLCLPRGVEMVAAVLGVWKAGGAYVPVDAEHPVERVAFMLTDSGASVLVGTREALESLEGAVPSGVSVVTVDDPAVEAALATHPDTAPPVVWRGGGLAYVVYTSGSSGLPKGVAVTHGGLANYVAVVPGRVGFGGVGVRYALLQPQVTDLGNTVVFASLVSGGVLHVLDAQAVTDPGVVAAYVAEHEIDCVKVVPSHLAALGAVGGLAGLVPARSLVLGVSRLVRAGWGSCWRPLVMWRCSITMVRRRRRLVWSPVVWTRRRLLVVWCRSVRRWGTRAPMCWTSGCGRYRLVWWGSCMSAVCSWLGGMWGVRG</sequence>
<dbReference type="Proteomes" id="UP000222531">
    <property type="component" value="Unassembled WGS sequence"/>
</dbReference>
<dbReference type="SMART" id="SM00823">
    <property type="entry name" value="PKS_PP"/>
    <property type="match status" value="4"/>
</dbReference>
<dbReference type="InterPro" id="IPR020845">
    <property type="entry name" value="AMP-binding_CS"/>
</dbReference>
<dbReference type="CDD" id="cd19544">
    <property type="entry name" value="E-C_NRPS"/>
    <property type="match status" value="2"/>
</dbReference>